<feature type="region of interest" description="Disordered" evidence="5">
    <location>
        <begin position="1"/>
        <end position="34"/>
    </location>
</feature>
<feature type="domain" description="HTH tetR-type" evidence="6">
    <location>
        <begin position="42"/>
        <end position="102"/>
    </location>
</feature>
<dbReference type="GO" id="GO:0000976">
    <property type="term" value="F:transcription cis-regulatory region binding"/>
    <property type="evidence" value="ECO:0007669"/>
    <property type="project" value="TreeGrafter"/>
</dbReference>
<evidence type="ECO:0000256" key="4">
    <source>
        <dbReference type="PROSITE-ProRule" id="PRU00335"/>
    </source>
</evidence>
<keyword evidence="1" id="KW-0805">Transcription regulation</keyword>
<dbReference type="PROSITE" id="PS50977">
    <property type="entry name" value="HTH_TETR_2"/>
    <property type="match status" value="1"/>
</dbReference>
<accession>A0A5R9QFI2</accession>
<proteinExistence type="predicted"/>
<dbReference type="InterPro" id="IPR009057">
    <property type="entry name" value="Homeodomain-like_sf"/>
</dbReference>
<dbReference type="PANTHER" id="PTHR30055:SF234">
    <property type="entry name" value="HTH-TYPE TRANSCRIPTIONAL REGULATOR BETI"/>
    <property type="match status" value="1"/>
</dbReference>
<dbReference type="EMBL" id="QLAG01000010">
    <property type="protein sequence ID" value="TLX63688.1"/>
    <property type="molecule type" value="Genomic_DNA"/>
</dbReference>
<dbReference type="InterPro" id="IPR036271">
    <property type="entry name" value="Tet_transcr_reg_TetR-rel_C_sf"/>
</dbReference>
<dbReference type="PROSITE" id="PS01081">
    <property type="entry name" value="HTH_TETR_1"/>
    <property type="match status" value="1"/>
</dbReference>
<dbReference type="PRINTS" id="PR00455">
    <property type="entry name" value="HTHTETR"/>
</dbReference>
<dbReference type="Gene3D" id="1.10.357.10">
    <property type="entry name" value="Tetracycline Repressor, domain 2"/>
    <property type="match status" value="1"/>
</dbReference>
<feature type="compositionally biased region" description="Low complexity" evidence="5">
    <location>
        <begin position="19"/>
        <end position="30"/>
    </location>
</feature>
<sequence length="237" mass="26063">MLGSRPMSISTTGDRTMSKAAAPQAPGKAPARAKKRTRLAADVRRRQILDAALEEFSAVGFQGATVEKIAQRVGLTKAGLYAHFMSKDAIFDELLANTLFSPSMPNHWQWSEGASLDETVDRYLDRVYAFVGDPRTQAIFRLLISESGRAPERARHWHEQIFQPHASRRQGELDECVAKGVLPENPFSRKFALASAPALLALVTQLLVGGQAAEAEIAEIREAHRLMLLTLFTPKGA</sequence>
<dbReference type="SUPFAM" id="SSF46689">
    <property type="entry name" value="Homeodomain-like"/>
    <property type="match status" value="1"/>
</dbReference>
<comment type="caution">
    <text evidence="7">The sequence shown here is derived from an EMBL/GenBank/DDBJ whole genome shotgun (WGS) entry which is preliminary data.</text>
</comment>
<evidence type="ECO:0000256" key="3">
    <source>
        <dbReference type="ARBA" id="ARBA00023163"/>
    </source>
</evidence>
<name>A0A5R9QFI2_9GAMM</name>
<feature type="DNA-binding region" description="H-T-H motif" evidence="4">
    <location>
        <begin position="65"/>
        <end position="84"/>
    </location>
</feature>
<dbReference type="InterPro" id="IPR023772">
    <property type="entry name" value="DNA-bd_HTH_TetR-type_CS"/>
</dbReference>
<keyword evidence="3" id="KW-0804">Transcription</keyword>
<protein>
    <submittedName>
        <fullName evidence="7">TetR family transcriptional regulator</fullName>
    </submittedName>
</protein>
<evidence type="ECO:0000259" key="6">
    <source>
        <dbReference type="PROSITE" id="PS50977"/>
    </source>
</evidence>
<dbReference type="GO" id="GO:0003700">
    <property type="term" value="F:DNA-binding transcription factor activity"/>
    <property type="evidence" value="ECO:0007669"/>
    <property type="project" value="TreeGrafter"/>
</dbReference>
<evidence type="ECO:0000256" key="1">
    <source>
        <dbReference type="ARBA" id="ARBA00023015"/>
    </source>
</evidence>
<dbReference type="InterPro" id="IPR050109">
    <property type="entry name" value="HTH-type_TetR-like_transc_reg"/>
</dbReference>
<reference evidence="7 8" key="1">
    <citation type="journal article" date="2017" name="Eur. J. Clin. Microbiol. Infect. Dis.">
        <title>Uncommonly isolated clinical Pseudomonas: identification and phylogenetic assignation.</title>
        <authorList>
            <person name="Mulet M."/>
            <person name="Gomila M."/>
            <person name="Ramirez A."/>
            <person name="Cardew S."/>
            <person name="Moore E.R."/>
            <person name="Lalucat J."/>
            <person name="Garcia-Valdes E."/>
        </authorList>
    </citation>
    <scope>NUCLEOTIDE SEQUENCE [LARGE SCALE GENOMIC DNA]</scope>
    <source>
        <strain evidence="7 8">SD129</strain>
    </source>
</reference>
<gene>
    <name evidence="7" type="ORF">DN820_09895</name>
</gene>
<dbReference type="PANTHER" id="PTHR30055">
    <property type="entry name" value="HTH-TYPE TRANSCRIPTIONAL REGULATOR RUTR"/>
    <property type="match status" value="1"/>
</dbReference>
<keyword evidence="2 4" id="KW-0238">DNA-binding</keyword>
<evidence type="ECO:0000313" key="7">
    <source>
        <dbReference type="EMBL" id="TLX63688.1"/>
    </source>
</evidence>
<evidence type="ECO:0000313" key="8">
    <source>
        <dbReference type="Proteomes" id="UP000306753"/>
    </source>
</evidence>
<evidence type="ECO:0000256" key="5">
    <source>
        <dbReference type="SAM" id="MobiDB-lite"/>
    </source>
</evidence>
<dbReference type="SUPFAM" id="SSF48498">
    <property type="entry name" value="Tetracyclin repressor-like, C-terminal domain"/>
    <property type="match status" value="1"/>
</dbReference>
<keyword evidence="8" id="KW-1185">Reference proteome</keyword>
<dbReference type="Pfam" id="PF00440">
    <property type="entry name" value="TetR_N"/>
    <property type="match status" value="1"/>
</dbReference>
<dbReference type="AlphaFoldDB" id="A0A5R9QFI2"/>
<organism evidence="7 8">
    <name type="scientific">Stutzerimonas nosocomialis</name>
    <dbReference type="NCBI Taxonomy" id="1056496"/>
    <lineage>
        <taxon>Bacteria</taxon>
        <taxon>Pseudomonadati</taxon>
        <taxon>Pseudomonadota</taxon>
        <taxon>Gammaproteobacteria</taxon>
        <taxon>Pseudomonadales</taxon>
        <taxon>Pseudomonadaceae</taxon>
        <taxon>Stutzerimonas</taxon>
    </lineage>
</organism>
<dbReference type="InterPro" id="IPR001647">
    <property type="entry name" value="HTH_TetR"/>
</dbReference>
<evidence type="ECO:0000256" key="2">
    <source>
        <dbReference type="ARBA" id="ARBA00023125"/>
    </source>
</evidence>
<dbReference type="Proteomes" id="UP000306753">
    <property type="component" value="Unassembled WGS sequence"/>
</dbReference>